<evidence type="ECO:0000256" key="1">
    <source>
        <dbReference type="SAM" id="Phobius"/>
    </source>
</evidence>
<sequence length="634" mass="66207">MKKGFTLIEIAVVVLVIAILAAIALPQYRKSLERSRAAEAFDILTEIRNKQEARDLLGTGTAKGYTIKFSDLGEVIAGKTSTTNTLDTKLFSYVLSDNPYPQAYAKRKDLDYSIVQTKGYQDSALCCIGKDCDMVDNVLKGCEKTACPTTCAAGYKRTGYFFSEDGPCCEAKTSCPTTCPTGQKRSSVQYTEDGACCVAKTSCPTTCPTGQQRTSVQYSEDGACCVSKTSCPATCPTGQKRTSVQYSEDGACCTAKTACPASCPAGEERTSVQYSEDGACCTAVKCADDNKSLYLNSSNGFWSDTLCKGICCGVGYYPVDKGTYLTCYNGVMYGSEAVCEDNPIPCGSGQILVGGVCKTACPSTCPTGQKRTSSQYSEDGACCVAKTACPATCPTGQERTSVQYSEDGACCQTKACPTGQTLVGGVCKTACPATCPTGQERTSMQYSEDGACCQTKTCPTGQTLVGGVCKTACPATCPTGQERTSAQYSEDGACCKAKTCPTGQTLVGTVCKTNCPSACPTGYARSLVNYTEDGACCKPQVVAYNCQPVPGAGLTGGPGDIWIGATMANNGTATSSHVVSTRVDYQTGSGYSGSAYQDIVIPQGAKYGILEFSAYTPSGDTGVTNCTVTVISVN</sequence>
<protein>
    <submittedName>
        <fullName evidence="2">PilE-like protein</fullName>
    </submittedName>
</protein>
<dbReference type="Pfam" id="PF07963">
    <property type="entry name" value="N_methyl"/>
    <property type="match status" value="1"/>
</dbReference>
<dbReference type="SUPFAM" id="SSF54523">
    <property type="entry name" value="Pili subunits"/>
    <property type="match status" value="1"/>
</dbReference>
<gene>
    <name evidence="2" type="ordered locus">Emin_0535</name>
</gene>
<dbReference type="InterPro" id="IPR012902">
    <property type="entry name" value="N_methyl_site"/>
</dbReference>
<evidence type="ECO:0000313" key="3">
    <source>
        <dbReference type="Proteomes" id="UP000001029"/>
    </source>
</evidence>
<reference evidence="2 3" key="1">
    <citation type="journal article" date="2009" name="Appl. Environ. Microbiol.">
        <title>Genomic analysis of 'Elusimicrobium minutum,' the first cultivated representative of the phylum 'Elusimicrobia' (formerly termite group 1).</title>
        <authorList>
            <person name="Herlemann D.P.R."/>
            <person name="Geissinger O."/>
            <person name="Ikeda-Ohtsubo W."/>
            <person name="Kunin V."/>
            <person name="Sun H."/>
            <person name="Lapidus A."/>
            <person name="Hugenholtz P."/>
            <person name="Brune A."/>
        </authorList>
    </citation>
    <scope>NUCLEOTIDE SEQUENCE [LARGE SCALE GENOMIC DNA]</scope>
    <source>
        <strain evidence="2 3">Pei191</strain>
    </source>
</reference>
<dbReference type="HOGENOM" id="CLU_431330_0_0_0"/>
<name>B2KCG9_ELUMP</name>
<dbReference type="KEGG" id="emi:Emin_0535"/>
<dbReference type="NCBIfam" id="TIGR02532">
    <property type="entry name" value="IV_pilin_GFxxxE"/>
    <property type="match status" value="1"/>
</dbReference>
<accession>B2KCG9</accession>
<keyword evidence="1" id="KW-0812">Transmembrane</keyword>
<keyword evidence="1" id="KW-1133">Transmembrane helix</keyword>
<proteinExistence type="predicted"/>
<organism evidence="2 3">
    <name type="scientific">Elusimicrobium minutum (strain Pei191)</name>
    <dbReference type="NCBI Taxonomy" id="445932"/>
    <lineage>
        <taxon>Bacteria</taxon>
        <taxon>Pseudomonadati</taxon>
        <taxon>Elusimicrobiota</taxon>
        <taxon>Elusimicrobia</taxon>
        <taxon>Elusimicrobiales</taxon>
        <taxon>Elusimicrobiaceae</taxon>
        <taxon>Elusimicrobium</taxon>
    </lineage>
</organism>
<dbReference type="PROSITE" id="PS00409">
    <property type="entry name" value="PROKAR_NTER_METHYL"/>
    <property type="match status" value="1"/>
</dbReference>
<dbReference type="RefSeq" id="WP_012414705.1">
    <property type="nucleotide sequence ID" value="NC_010644.1"/>
</dbReference>
<keyword evidence="3" id="KW-1185">Reference proteome</keyword>
<keyword evidence="1" id="KW-0472">Membrane</keyword>
<dbReference type="Proteomes" id="UP000001029">
    <property type="component" value="Chromosome"/>
</dbReference>
<dbReference type="STRING" id="445932.Emin_0535"/>
<dbReference type="Gene3D" id="3.30.700.10">
    <property type="entry name" value="Glycoprotein, Type 4 Pilin"/>
    <property type="match status" value="1"/>
</dbReference>
<evidence type="ECO:0000313" key="2">
    <source>
        <dbReference type="EMBL" id="ACC98090.1"/>
    </source>
</evidence>
<feature type="transmembrane region" description="Helical" evidence="1">
    <location>
        <begin position="6"/>
        <end position="26"/>
    </location>
</feature>
<dbReference type="AlphaFoldDB" id="B2KCG9"/>
<dbReference type="InterPro" id="IPR045584">
    <property type="entry name" value="Pilin-like"/>
</dbReference>
<dbReference type="EMBL" id="CP001055">
    <property type="protein sequence ID" value="ACC98090.1"/>
    <property type="molecule type" value="Genomic_DNA"/>
</dbReference>